<dbReference type="AlphaFoldDB" id="W4VBC7"/>
<evidence type="ECO:0000313" key="1">
    <source>
        <dbReference type="EMBL" id="GAE90497.1"/>
    </source>
</evidence>
<sequence length="114" mass="13531">MDDEEYRELIEELIECRYTSDKLKLIKDKVKSFDELEDVLLDAQLNEEEFNLLLNTLGDVELAAMIKRHPFESDIQAVDLSEEEQAVRLYLKNYMNRISNCRREKILQIAKHLV</sequence>
<dbReference type="EMBL" id="BAVR01000074">
    <property type="protein sequence ID" value="GAE90497.1"/>
    <property type="molecule type" value="Genomic_DNA"/>
</dbReference>
<dbReference type="STRING" id="1294263.JCM21531_4114"/>
<comment type="caution">
    <text evidence="1">The sequence shown here is derived from an EMBL/GenBank/DDBJ whole genome shotgun (WGS) entry which is preliminary data.</text>
</comment>
<evidence type="ECO:0000313" key="2">
    <source>
        <dbReference type="Proteomes" id="UP000019109"/>
    </source>
</evidence>
<protein>
    <submittedName>
        <fullName evidence="1">Uncharacterized protein</fullName>
    </submittedName>
</protein>
<dbReference type="Proteomes" id="UP000019109">
    <property type="component" value="Unassembled WGS sequence"/>
</dbReference>
<proteinExistence type="predicted"/>
<name>W4VBC7_9FIRM</name>
<reference evidence="1" key="1">
    <citation type="journal article" date="2014" name="Genome Announc.">
        <title>Draft Genome Sequence of Clostridium straminisolvens Strain JCM 21531T, Isolated from a Cellulose-Degrading Bacterial Community.</title>
        <authorList>
            <person name="Yuki M."/>
            <person name="Oshima K."/>
            <person name="Suda W."/>
            <person name="Sakamoto M."/>
            <person name="Kitamura K."/>
            <person name="Iida T."/>
            <person name="Hattori M."/>
            <person name="Ohkuma M."/>
        </authorList>
    </citation>
    <scope>NUCLEOTIDE SEQUENCE [LARGE SCALE GENOMIC DNA]</scope>
    <source>
        <strain evidence="1">JCM 21531</strain>
    </source>
</reference>
<accession>W4VBC7</accession>
<organism evidence="1 2">
    <name type="scientific">Acetivibrio straminisolvens JCM 21531</name>
    <dbReference type="NCBI Taxonomy" id="1294263"/>
    <lineage>
        <taxon>Bacteria</taxon>
        <taxon>Bacillati</taxon>
        <taxon>Bacillota</taxon>
        <taxon>Clostridia</taxon>
        <taxon>Eubacteriales</taxon>
        <taxon>Oscillospiraceae</taxon>
        <taxon>Acetivibrio</taxon>
    </lineage>
</organism>
<keyword evidence="2" id="KW-1185">Reference proteome</keyword>
<gene>
    <name evidence="1" type="ORF">JCM21531_4114</name>
</gene>